<dbReference type="GO" id="GO:0016787">
    <property type="term" value="F:hydrolase activity"/>
    <property type="evidence" value="ECO:0007669"/>
    <property type="project" value="UniProtKB-KW"/>
</dbReference>
<dbReference type="STRING" id="1235802.C823_03087"/>
<dbReference type="Gene3D" id="3.40.50.10810">
    <property type="entry name" value="Tandem AAA-ATPase domain"/>
    <property type="match status" value="1"/>
</dbReference>
<dbReference type="Gene3D" id="3.40.50.300">
    <property type="entry name" value="P-loop containing nucleotide triphosphate hydrolases"/>
    <property type="match status" value="1"/>
</dbReference>
<dbReference type="InterPro" id="IPR001650">
    <property type="entry name" value="Helicase_C-like"/>
</dbReference>
<sequence>MRMINPYLIKKYLRDEETYNLGNDLFMNECVGRIELVNYVMGATGIRARVQGSTGNLYQTELVVVFMQDREQILKYNCDCESFHKNSCACKHLVALLMEYNYQVDDGNFAYKSERETDNGNKRKKIALPEKPSDRELKNLVDYYVLQDRNQFCQEYGNGDVRLVPILHLEADRESLELKIGTTQLYIVKDIGELVMNIKQMRYVSYGKKLAFTHSQSAFTREATGVVNLLLELDNENEFSLRYRNWSYGSTQQRRSVTLSPPMLDRLMELYEGKMLHVDDQLLNRQSDVSVVRKNPKLPLMITGNEKKGADVQMEPVFLTEGGRQWYLLWQDCFYICTREYYERVKGFLKLMGKQRDQFKKNSYYGRFRNFQEDIINPSFYLSEADFGAFSKNVLPVVADMLDVRIRKVDFSSYEPEEAVFRSYLDKVGNRIECKAKVLYGEEEYDVAKIPAKEEAMRDIRKEFEVRSILECYFEVASDQQTYYSKQEDAMLDFLEEGLAQLEAVSEIFATDRFKSMRVIPMPAVTAGIKLKGNLLDVSWNVEGMSAQEVLDILADYKKKKKYHKLKSGDFIRMDENSLAVLVELNEGLHLTKEQLKERKAEFPLYRSLYLDLLMKENADYIRVERDREFKSVIREMRAMEDGDYEIPQQIKAVLRPYQEVGFQWLCSLAKFGFGGILADDMGLGKTLQVLTFLAAHPGSKALVVCPASLVYNWEEECRRFYPSARTATVAGTAHARQIRIEESETYDITITSYDLLKRDIDFYEGKRFDYMIIDEAQYIKNASTQAAKAVKAIACTGRFALTGTPIENRIGELWSIFEFLMPGYLFSYKRFKDELEAPIAECKDETARIRLSRFVRPFIMRRLKKDVLKELPDKIEEVIYAKMDEEQDKLYQAREKQLLMTLSKQTEAEFKTQKLWVLAELTALRQICCDPSLVYENYTGDSAKAQTCVEVVENAVGGGHKILLFSQFSTMLEHLSGLFQARGLQTFLLTGKTSKEERRRLVAEFQNGNADVFLISLKAGGTGLNLTAADLVIHYDPWWNLAAQNQATDRAHRIGQDNKVTVVRLIMKGTIEERILKMQEDKQNLADSIISADGVSISGLDKEQLISVLEEKS</sequence>
<gene>
    <name evidence="6" type="ORF">C823_03087</name>
</gene>
<evidence type="ECO:0000313" key="6">
    <source>
        <dbReference type="EMBL" id="EMZ24635.1"/>
    </source>
</evidence>
<dbReference type="PATRIC" id="fig|1235802.3.peg.3265"/>
<dbReference type="PROSITE" id="PS51194">
    <property type="entry name" value="HELICASE_CTER"/>
    <property type="match status" value="1"/>
</dbReference>
<dbReference type="InterPro" id="IPR000330">
    <property type="entry name" value="SNF2_N"/>
</dbReference>
<keyword evidence="2" id="KW-0479">Metal-binding</keyword>
<dbReference type="InterPro" id="IPR038718">
    <property type="entry name" value="SNF2-like_sf"/>
</dbReference>
<evidence type="ECO:0000259" key="5">
    <source>
        <dbReference type="PROSITE" id="PS51194"/>
    </source>
</evidence>
<name>N2AEN8_9FIRM</name>
<evidence type="ECO:0000259" key="4">
    <source>
        <dbReference type="PROSITE" id="PS51192"/>
    </source>
</evidence>
<dbReference type="InterPro" id="IPR049730">
    <property type="entry name" value="SNF2/RAD54-like_C"/>
</dbReference>
<dbReference type="InterPro" id="IPR027417">
    <property type="entry name" value="P-loop_NTPase"/>
</dbReference>
<dbReference type="GO" id="GO:0008270">
    <property type="term" value="F:zinc ion binding"/>
    <property type="evidence" value="ECO:0007669"/>
    <property type="project" value="UniProtKB-KW"/>
</dbReference>
<evidence type="ECO:0000313" key="7">
    <source>
        <dbReference type="Proteomes" id="UP000012589"/>
    </source>
</evidence>
<protein>
    <submittedName>
        <fullName evidence="6">Uncharacterized protein</fullName>
    </submittedName>
</protein>
<dbReference type="eggNOG" id="COG0553">
    <property type="taxonomic scope" value="Bacteria"/>
</dbReference>
<keyword evidence="2" id="KW-0863">Zinc-finger</keyword>
<dbReference type="Pfam" id="PF00176">
    <property type="entry name" value="SNF2-rel_dom"/>
    <property type="match status" value="1"/>
</dbReference>
<dbReference type="OrthoDB" id="9760715at2"/>
<dbReference type="GO" id="GO:0005524">
    <property type="term" value="F:ATP binding"/>
    <property type="evidence" value="ECO:0007669"/>
    <property type="project" value="InterPro"/>
</dbReference>
<accession>N2AEN8</accession>
<dbReference type="Pfam" id="PF08455">
    <property type="entry name" value="SNF2_assoc"/>
    <property type="match status" value="1"/>
</dbReference>
<keyword evidence="2" id="KW-0862">Zinc</keyword>
<dbReference type="PROSITE" id="PS51192">
    <property type="entry name" value="HELICASE_ATP_BIND_1"/>
    <property type="match status" value="1"/>
</dbReference>
<dbReference type="InterPro" id="IPR013663">
    <property type="entry name" value="Helicase_SWF/SNF/SWI_bac"/>
</dbReference>
<dbReference type="SUPFAM" id="SSF52540">
    <property type="entry name" value="P-loop containing nucleoside triphosphate hydrolases"/>
    <property type="match status" value="2"/>
</dbReference>
<comment type="caution">
    <text evidence="6">The sequence shown here is derived from an EMBL/GenBank/DDBJ whole genome shotgun (WGS) entry which is preliminary data.</text>
</comment>
<feature type="domain" description="SWIM-type" evidence="3">
    <location>
        <begin position="63"/>
        <end position="101"/>
    </location>
</feature>
<dbReference type="SMART" id="SM00487">
    <property type="entry name" value="DEXDc"/>
    <property type="match status" value="1"/>
</dbReference>
<feature type="domain" description="Helicase ATP-binding" evidence="4">
    <location>
        <begin position="667"/>
        <end position="824"/>
    </location>
</feature>
<evidence type="ECO:0000256" key="1">
    <source>
        <dbReference type="ARBA" id="ARBA00022801"/>
    </source>
</evidence>
<proteinExistence type="predicted"/>
<dbReference type="InterPro" id="IPR007527">
    <property type="entry name" value="Znf_SWIM"/>
</dbReference>
<evidence type="ECO:0000259" key="3">
    <source>
        <dbReference type="PROSITE" id="PS50966"/>
    </source>
</evidence>
<keyword evidence="7" id="KW-1185">Reference proteome</keyword>
<dbReference type="Proteomes" id="UP000012589">
    <property type="component" value="Unassembled WGS sequence"/>
</dbReference>
<organism evidence="6 7">
    <name type="scientific">Eubacterium plexicaudatum ASF492</name>
    <dbReference type="NCBI Taxonomy" id="1235802"/>
    <lineage>
        <taxon>Bacteria</taxon>
        <taxon>Bacillati</taxon>
        <taxon>Bacillota</taxon>
        <taxon>Clostridia</taxon>
        <taxon>Eubacteriales</taxon>
        <taxon>Eubacteriaceae</taxon>
        <taxon>Eubacterium</taxon>
    </lineage>
</organism>
<evidence type="ECO:0000256" key="2">
    <source>
        <dbReference type="PROSITE-ProRule" id="PRU00325"/>
    </source>
</evidence>
<dbReference type="CDD" id="cd18793">
    <property type="entry name" value="SF2_C_SNF"/>
    <property type="match status" value="1"/>
</dbReference>
<dbReference type="CDD" id="cd18012">
    <property type="entry name" value="DEXQc_arch_SWI2_SNF2"/>
    <property type="match status" value="1"/>
</dbReference>
<dbReference type="EMBL" id="AQFT01000095">
    <property type="protein sequence ID" value="EMZ24635.1"/>
    <property type="molecule type" value="Genomic_DNA"/>
</dbReference>
<dbReference type="PANTHER" id="PTHR10799">
    <property type="entry name" value="SNF2/RAD54 HELICASE FAMILY"/>
    <property type="match status" value="1"/>
</dbReference>
<dbReference type="PROSITE" id="PS50966">
    <property type="entry name" value="ZF_SWIM"/>
    <property type="match status" value="1"/>
</dbReference>
<dbReference type="Pfam" id="PF04434">
    <property type="entry name" value="SWIM"/>
    <property type="match status" value="1"/>
</dbReference>
<dbReference type="HOGENOM" id="CLU_000315_21_1_9"/>
<dbReference type="SMART" id="SM00490">
    <property type="entry name" value="HELICc"/>
    <property type="match status" value="1"/>
</dbReference>
<dbReference type="InterPro" id="IPR014001">
    <property type="entry name" value="Helicase_ATP-bd"/>
</dbReference>
<keyword evidence="1" id="KW-0378">Hydrolase</keyword>
<reference evidence="6 7" key="1">
    <citation type="journal article" date="2014" name="Genome Announc.">
        <title>Draft genome sequences of the altered schaedler flora, a defined bacterial community from gnotobiotic mice.</title>
        <authorList>
            <person name="Wannemuehler M.J."/>
            <person name="Overstreet A.M."/>
            <person name="Ward D.V."/>
            <person name="Phillips G.J."/>
        </authorList>
    </citation>
    <scope>NUCLEOTIDE SEQUENCE [LARGE SCALE GENOMIC DNA]</scope>
    <source>
        <strain evidence="6 7">ASF492</strain>
    </source>
</reference>
<dbReference type="Pfam" id="PF00271">
    <property type="entry name" value="Helicase_C"/>
    <property type="match status" value="1"/>
</dbReference>
<dbReference type="AlphaFoldDB" id="N2AEN8"/>
<feature type="domain" description="Helicase C-terminal" evidence="5">
    <location>
        <begin position="944"/>
        <end position="1104"/>
    </location>
</feature>